<name>A0AAU8K7C8_9ACTN</name>
<protein>
    <submittedName>
        <fullName evidence="1">Uncharacterized protein</fullName>
    </submittedName>
</protein>
<dbReference type="RefSeq" id="WP_354596097.1">
    <property type="nucleotide sequence ID" value="NZ_CP136798.1"/>
</dbReference>
<reference evidence="1" key="1">
    <citation type="submission" date="2023-10" db="EMBL/GenBank/DDBJ databases">
        <title>Complete genome sequence of Streptomyces sp. JL1001.</title>
        <authorList>
            <person name="Jiang L."/>
        </authorList>
    </citation>
    <scope>NUCLEOTIDE SEQUENCE</scope>
    <source>
        <strain evidence="1">JL1001</strain>
    </source>
</reference>
<accession>A0AAU8K7C8</accession>
<organism evidence="1">
    <name type="scientific">Streptomyces sp. JL1001</name>
    <dbReference type="NCBI Taxonomy" id="3078227"/>
    <lineage>
        <taxon>Bacteria</taxon>
        <taxon>Bacillati</taxon>
        <taxon>Actinomycetota</taxon>
        <taxon>Actinomycetes</taxon>
        <taxon>Kitasatosporales</taxon>
        <taxon>Streptomycetaceae</taxon>
        <taxon>Streptomyces</taxon>
    </lineage>
</organism>
<gene>
    <name evidence="1" type="ORF">R1Y80_00845</name>
</gene>
<dbReference type="AlphaFoldDB" id="A0AAU8K7C8"/>
<dbReference type="EMBL" id="CP136798">
    <property type="protein sequence ID" value="XCN12268.1"/>
    <property type="molecule type" value="Genomic_DNA"/>
</dbReference>
<sequence>MTVHDRNRATAPPSRPPRIAATSAVLQQIPVPPSLAAQLLAAAADHLTKVKPDTELTVAGWGRALALADARILTGYPQAVAQHAGRRAMAALTSEMWAGARTRGEWALCLRKIAGSV</sequence>
<evidence type="ECO:0000313" key="1">
    <source>
        <dbReference type="EMBL" id="XCN12268.1"/>
    </source>
</evidence>
<proteinExistence type="predicted"/>